<reference evidence="2" key="1">
    <citation type="submission" date="2015-04" db="UniProtKB">
        <authorList>
            <consortium name="EnsemblPlants"/>
        </authorList>
    </citation>
    <scope>IDENTIFICATION</scope>
    <source>
        <strain evidence="2">SL10</strain>
    </source>
</reference>
<reference evidence="2" key="2">
    <citation type="submission" date="2018-04" db="EMBL/GenBank/DDBJ databases">
        <title>OnivRS2 (Oryza nivara Reference Sequence Version 2).</title>
        <authorList>
            <person name="Zhang J."/>
            <person name="Kudrna D."/>
            <person name="Lee S."/>
            <person name="Talag J."/>
            <person name="Rajasekar S."/>
            <person name="Welchert J."/>
            <person name="Hsing Y.-I."/>
            <person name="Wing R.A."/>
        </authorList>
    </citation>
    <scope>NUCLEOTIDE SEQUENCE [LARGE SCALE GENOMIC DNA]</scope>
    <source>
        <strain evidence="2">SL10</strain>
    </source>
</reference>
<feature type="signal peptide" evidence="1">
    <location>
        <begin position="1"/>
        <end position="30"/>
    </location>
</feature>
<feature type="chain" id="PRO_5002361364" evidence="1">
    <location>
        <begin position="31"/>
        <end position="127"/>
    </location>
</feature>
<dbReference type="Proteomes" id="UP000006591">
    <property type="component" value="Chromosome 5"/>
</dbReference>
<dbReference type="AlphaFoldDB" id="A0A0E0HBI8"/>
<keyword evidence="3" id="KW-1185">Reference proteome</keyword>
<protein>
    <submittedName>
        <fullName evidence="2">Uncharacterized protein</fullName>
    </submittedName>
</protein>
<name>A0A0E0HBI8_ORYNI</name>
<proteinExistence type="predicted"/>
<sequence>MYPPSPSPNSIHSAAAFIPFFAATIHSVAATVPFKGQWPPQPCGCVEGGGWREQAVPARATAGAPLLLLHLLVVTEAAGRGTPTESASGAPLVLIPPPLGLAAAVAAGRADPAPDASGSAVMPLPFP</sequence>
<evidence type="ECO:0000313" key="2">
    <source>
        <dbReference type="EnsemblPlants" id="ONIVA05G09240.1"/>
    </source>
</evidence>
<organism evidence="2">
    <name type="scientific">Oryza nivara</name>
    <name type="common">Indian wild rice</name>
    <name type="synonym">Oryza sativa f. spontanea</name>
    <dbReference type="NCBI Taxonomy" id="4536"/>
    <lineage>
        <taxon>Eukaryota</taxon>
        <taxon>Viridiplantae</taxon>
        <taxon>Streptophyta</taxon>
        <taxon>Embryophyta</taxon>
        <taxon>Tracheophyta</taxon>
        <taxon>Spermatophyta</taxon>
        <taxon>Magnoliopsida</taxon>
        <taxon>Liliopsida</taxon>
        <taxon>Poales</taxon>
        <taxon>Poaceae</taxon>
        <taxon>BOP clade</taxon>
        <taxon>Oryzoideae</taxon>
        <taxon>Oryzeae</taxon>
        <taxon>Oryzinae</taxon>
        <taxon>Oryza</taxon>
    </lineage>
</organism>
<dbReference type="HOGENOM" id="CLU_1974096_0_0_1"/>
<evidence type="ECO:0000313" key="3">
    <source>
        <dbReference type="Proteomes" id="UP000006591"/>
    </source>
</evidence>
<accession>A0A0E0HBI8</accession>
<dbReference type="EnsemblPlants" id="ONIVA05G09240.1">
    <property type="protein sequence ID" value="ONIVA05G09240.1"/>
    <property type="gene ID" value="ONIVA05G09240"/>
</dbReference>
<keyword evidence="1" id="KW-0732">Signal</keyword>
<dbReference type="Gramene" id="ONIVA05G09240.1">
    <property type="protein sequence ID" value="ONIVA05G09240.1"/>
    <property type="gene ID" value="ONIVA05G09240"/>
</dbReference>
<evidence type="ECO:0000256" key="1">
    <source>
        <dbReference type="SAM" id="SignalP"/>
    </source>
</evidence>